<organism evidence="2 3">
    <name type="scientific">Pseudomonas peli</name>
    <dbReference type="NCBI Taxonomy" id="592361"/>
    <lineage>
        <taxon>Bacteria</taxon>
        <taxon>Pseudomonadati</taxon>
        <taxon>Pseudomonadota</taxon>
        <taxon>Gammaproteobacteria</taxon>
        <taxon>Pseudomonadales</taxon>
        <taxon>Pseudomonadaceae</taxon>
        <taxon>Pseudomonas</taxon>
    </lineage>
</organism>
<feature type="transmembrane region" description="Helical" evidence="1">
    <location>
        <begin position="127"/>
        <end position="147"/>
    </location>
</feature>
<dbReference type="EMBL" id="FMTL01000001">
    <property type="protein sequence ID" value="SCW52507.1"/>
    <property type="molecule type" value="Genomic_DNA"/>
</dbReference>
<keyword evidence="1" id="KW-0472">Membrane</keyword>
<evidence type="ECO:0000313" key="3">
    <source>
        <dbReference type="Proteomes" id="UP000242418"/>
    </source>
</evidence>
<protein>
    <submittedName>
        <fullName evidence="2">Uncharacterized membrane protein YoaK, UPF0700 family</fullName>
    </submittedName>
</protein>
<dbReference type="InterPro" id="IPR010699">
    <property type="entry name" value="DUF1275"/>
</dbReference>
<evidence type="ECO:0000256" key="1">
    <source>
        <dbReference type="SAM" id="Phobius"/>
    </source>
</evidence>
<keyword evidence="1" id="KW-0812">Transmembrane</keyword>
<sequence length="253" mass="27431">MPIRYARSLTGRTRSVVANRHLGFALAFVAGAINAGGFLAVQQYTSHMTGIVSAMADNIALGAYGLVWSGLGGVLSFLLGAACSTVMINYSRRRQLHSEYALPLLLEAALLLCFGFLGASLARITGLFVPLTVMLLCFIMGLQNALITKLSRAEIRTTHITGIITDIGIELGKLFYWNRTRGPDIARVMADRQRLRVLSLLALYFFLGGVIGALGFNHLGYIATVPLALLLVLLASVPALDDLLLLTRRVLRR</sequence>
<evidence type="ECO:0000313" key="2">
    <source>
        <dbReference type="EMBL" id="SCW52507.1"/>
    </source>
</evidence>
<feature type="transmembrane region" description="Helical" evidence="1">
    <location>
        <begin position="222"/>
        <end position="246"/>
    </location>
</feature>
<dbReference type="RefSeq" id="WP_090251064.1">
    <property type="nucleotide sequence ID" value="NZ_FMTL01000001.1"/>
</dbReference>
<comment type="caution">
    <text evidence="2">The sequence shown here is derived from an EMBL/GenBank/DDBJ whole genome shotgun (WGS) entry which is preliminary data.</text>
</comment>
<feature type="transmembrane region" description="Helical" evidence="1">
    <location>
        <begin position="61"/>
        <end position="88"/>
    </location>
</feature>
<dbReference type="PANTHER" id="PTHR37314">
    <property type="entry name" value="SLR0142 PROTEIN"/>
    <property type="match status" value="1"/>
</dbReference>
<feature type="transmembrane region" description="Helical" evidence="1">
    <location>
        <begin position="21"/>
        <end position="41"/>
    </location>
</feature>
<reference evidence="2 3" key="1">
    <citation type="submission" date="2016-10" db="EMBL/GenBank/DDBJ databases">
        <authorList>
            <person name="Varghese N."/>
            <person name="Submissions S."/>
        </authorList>
    </citation>
    <scope>NUCLEOTIDE SEQUENCE [LARGE SCALE GENOMIC DNA]</scope>
    <source>
        <strain evidence="2 3">DSM 17833</strain>
    </source>
</reference>
<gene>
    <name evidence="2" type="ORF">SAMN05216370_1931</name>
</gene>
<feature type="transmembrane region" description="Helical" evidence="1">
    <location>
        <begin position="100"/>
        <end position="121"/>
    </location>
</feature>
<dbReference type="Proteomes" id="UP000242418">
    <property type="component" value="Unassembled WGS sequence"/>
</dbReference>
<name>A0AB37Z808_9PSED</name>
<dbReference type="PANTHER" id="PTHR37314:SF4">
    <property type="entry name" value="UPF0700 TRANSMEMBRANE PROTEIN YOAK"/>
    <property type="match status" value="1"/>
</dbReference>
<feature type="transmembrane region" description="Helical" evidence="1">
    <location>
        <begin position="197"/>
        <end position="216"/>
    </location>
</feature>
<keyword evidence="3" id="KW-1185">Reference proteome</keyword>
<accession>A0AB37Z808</accession>
<dbReference type="Pfam" id="PF06912">
    <property type="entry name" value="DUF1275"/>
    <property type="match status" value="1"/>
</dbReference>
<proteinExistence type="predicted"/>
<keyword evidence="1" id="KW-1133">Transmembrane helix</keyword>
<dbReference type="AlphaFoldDB" id="A0AB37Z808"/>